<evidence type="ECO:0000259" key="4">
    <source>
        <dbReference type="PROSITE" id="PS50995"/>
    </source>
</evidence>
<accession>A0AB73SY55</accession>
<dbReference type="InterPro" id="IPR036390">
    <property type="entry name" value="WH_DNA-bd_sf"/>
</dbReference>
<gene>
    <name evidence="5" type="ORF">C7383_11918</name>
</gene>
<keyword evidence="3" id="KW-0804">Transcription</keyword>
<dbReference type="PANTHER" id="PTHR42756:SF1">
    <property type="entry name" value="TRANSCRIPTIONAL REPRESSOR OF EMRAB OPERON"/>
    <property type="match status" value="1"/>
</dbReference>
<evidence type="ECO:0000256" key="2">
    <source>
        <dbReference type="ARBA" id="ARBA00023125"/>
    </source>
</evidence>
<dbReference type="Pfam" id="PF12802">
    <property type="entry name" value="MarR_2"/>
    <property type="match status" value="1"/>
</dbReference>
<dbReference type="GO" id="GO:0003677">
    <property type="term" value="F:DNA binding"/>
    <property type="evidence" value="ECO:0007669"/>
    <property type="project" value="UniProtKB-KW"/>
</dbReference>
<dbReference type="Gene3D" id="1.10.10.10">
    <property type="entry name" value="Winged helix-like DNA-binding domain superfamily/Winged helix DNA-binding domain"/>
    <property type="match status" value="1"/>
</dbReference>
<keyword evidence="1" id="KW-0805">Transcription regulation</keyword>
<keyword evidence="2 5" id="KW-0238">DNA-binding</keyword>
<dbReference type="SUPFAM" id="SSF46785">
    <property type="entry name" value="Winged helix' DNA-binding domain"/>
    <property type="match status" value="1"/>
</dbReference>
<comment type="caution">
    <text evidence="5">The sequence shown here is derived from an EMBL/GenBank/DDBJ whole genome shotgun (WGS) entry which is preliminary data.</text>
</comment>
<protein>
    <submittedName>
        <fullName evidence="5">DNA-binding MarR family transcriptional regulator</fullName>
    </submittedName>
</protein>
<dbReference type="InterPro" id="IPR000835">
    <property type="entry name" value="HTH_MarR-typ"/>
</dbReference>
<dbReference type="GO" id="GO:0003700">
    <property type="term" value="F:DNA-binding transcription factor activity"/>
    <property type="evidence" value="ECO:0007669"/>
    <property type="project" value="InterPro"/>
</dbReference>
<dbReference type="PROSITE" id="PS50995">
    <property type="entry name" value="HTH_MARR_2"/>
    <property type="match status" value="1"/>
</dbReference>
<evidence type="ECO:0000256" key="3">
    <source>
        <dbReference type="ARBA" id="ARBA00023163"/>
    </source>
</evidence>
<name>A0AB73SY55_9FIRM</name>
<dbReference type="InterPro" id="IPR036388">
    <property type="entry name" value="WH-like_DNA-bd_sf"/>
</dbReference>
<dbReference type="AlphaFoldDB" id="A0AB73SY55"/>
<dbReference type="RefSeq" id="WP_257497798.1">
    <property type="nucleotide sequence ID" value="NZ_JANKBI010000020.1"/>
</dbReference>
<dbReference type="Proteomes" id="UP000245412">
    <property type="component" value="Unassembled WGS sequence"/>
</dbReference>
<sequence length="147" mass="17044">MKDEKWLEAMEKLGAVRLFSSLYVRKARKGALTSAQEVDMLFRTALALEPLTPLELSHAMGVSKTIVSRLIDSLTGKRLVEKQYSREDKRSYFLKITDEGRQELESMCYYYLGPIYELQRNLGEEDFNQLMELIYKANESMIEKSSV</sequence>
<organism evidence="5 6">
    <name type="scientific">Murimonas intestini</name>
    <dbReference type="NCBI Taxonomy" id="1337051"/>
    <lineage>
        <taxon>Bacteria</taxon>
        <taxon>Bacillati</taxon>
        <taxon>Bacillota</taxon>
        <taxon>Clostridia</taxon>
        <taxon>Lachnospirales</taxon>
        <taxon>Lachnospiraceae</taxon>
        <taxon>Murimonas</taxon>
    </lineage>
</organism>
<proteinExistence type="predicted"/>
<evidence type="ECO:0000313" key="5">
    <source>
        <dbReference type="EMBL" id="PWJ72314.1"/>
    </source>
</evidence>
<feature type="domain" description="HTH marR-type" evidence="4">
    <location>
        <begin position="1"/>
        <end position="139"/>
    </location>
</feature>
<dbReference type="SMART" id="SM00347">
    <property type="entry name" value="HTH_MARR"/>
    <property type="match status" value="1"/>
</dbReference>
<reference evidence="5 6" key="1">
    <citation type="submission" date="2018-05" db="EMBL/GenBank/DDBJ databases">
        <authorList>
            <person name="Goeker M."/>
            <person name="Huntemann M."/>
            <person name="Clum A."/>
            <person name="Pillay M."/>
            <person name="Palaniappan K."/>
            <person name="Varghese N."/>
            <person name="Mikhailova N."/>
            <person name="Stamatis D."/>
            <person name="Reddy T."/>
            <person name="Daum C."/>
            <person name="Shapiro N."/>
            <person name="Ivanova N."/>
            <person name="Kyrpides N."/>
            <person name="Woyke T."/>
        </authorList>
    </citation>
    <scope>NUCLEOTIDE SEQUENCE [LARGE SCALE GENOMIC DNA]</scope>
    <source>
        <strain evidence="5 6">DSM 26524</strain>
    </source>
</reference>
<dbReference type="PANTHER" id="PTHR42756">
    <property type="entry name" value="TRANSCRIPTIONAL REGULATOR, MARR"/>
    <property type="match status" value="1"/>
</dbReference>
<evidence type="ECO:0000313" key="6">
    <source>
        <dbReference type="Proteomes" id="UP000245412"/>
    </source>
</evidence>
<evidence type="ECO:0000256" key="1">
    <source>
        <dbReference type="ARBA" id="ARBA00023015"/>
    </source>
</evidence>
<dbReference type="EMBL" id="QGGY01000019">
    <property type="protein sequence ID" value="PWJ72314.1"/>
    <property type="molecule type" value="Genomic_DNA"/>
</dbReference>
<keyword evidence="6" id="KW-1185">Reference proteome</keyword>
<dbReference type="PRINTS" id="PR00598">
    <property type="entry name" value="HTHMARR"/>
</dbReference>